<evidence type="ECO:0000313" key="1">
    <source>
        <dbReference type="EMBL" id="MFD2628525.1"/>
    </source>
</evidence>
<accession>A0ABW5PZ53</accession>
<dbReference type="PANTHER" id="PTHR31480">
    <property type="entry name" value="BIFUNCTIONAL LYCOPENE CYCLASE/PHYTOENE SYNTHASE"/>
    <property type="match status" value="1"/>
</dbReference>
<dbReference type="InterPro" id="IPR033904">
    <property type="entry name" value="Trans_IPPS_HH"/>
</dbReference>
<dbReference type="Pfam" id="PF00494">
    <property type="entry name" value="SQS_PSY"/>
    <property type="match status" value="1"/>
</dbReference>
<dbReference type="InterPro" id="IPR002060">
    <property type="entry name" value="Squ/phyt_synthse"/>
</dbReference>
<dbReference type="SUPFAM" id="SSF48576">
    <property type="entry name" value="Terpenoid synthases"/>
    <property type="match status" value="1"/>
</dbReference>
<dbReference type="SFLD" id="SFLDG01018">
    <property type="entry name" value="Squalene/Phytoene_Synthase_Lik"/>
    <property type="match status" value="1"/>
</dbReference>
<dbReference type="RefSeq" id="WP_379561241.1">
    <property type="nucleotide sequence ID" value="NZ_CP085256.1"/>
</dbReference>
<dbReference type="SFLD" id="SFLDS00005">
    <property type="entry name" value="Isoprenoid_Synthase_Type_I"/>
    <property type="match status" value="1"/>
</dbReference>
<keyword evidence="2" id="KW-1185">Reference proteome</keyword>
<dbReference type="InterPro" id="IPR044843">
    <property type="entry name" value="Trans_IPPS_bact-type"/>
</dbReference>
<dbReference type="Proteomes" id="UP001597451">
    <property type="component" value="Unassembled WGS sequence"/>
</dbReference>
<organism evidence="1 2">
    <name type="scientific">Oceanobacillus kapialis</name>
    <dbReference type="NCBI Taxonomy" id="481353"/>
    <lineage>
        <taxon>Bacteria</taxon>
        <taxon>Bacillati</taxon>
        <taxon>Bacillota</taxon>
        <taxon>Bacilli</taxon>
        <taxon>Bacillales</taxon>
        <taxon>Bacillaceae</taxon>
        <taxon>Oceanobacillus</taxon>
    </lineage>
</organism>
<name>A0ABW5PZ53_9BACI</name>
<gene>
    <name evidence="1" type="ORF">ACFSUN_06965</name>
</gene>
<dbReference type="SFLD" id="SFLDG01212">
    <property type="entry name" value="Phytoene_synthase_like"/>
    <property type="match status" value="1"/>
</dbReference>
<reference evidence="2" key="1">
    <citation type="journal article" date="2019" name="Int. J. Syst. Evol. Microbiol.">
        <title>The Global Catalogue of Microorganisms (GCM) 10K type strain sequencing project: providing services to taxonomists for standard genome sequencing and annotation.</title>
        <authorList>
            <consortium name="The Broad Institute Genomics Platform"/>
            <consortium name="The Broad Institute Genome Sequencing Center for Infectious Disease"/>
            <person name="Wu L."/>
            <person name="Ma J."/>
        </authorList>
    </citation>
    <scope>NUCLEOTIDE SEQUENCE [LARGE SCALE GENOMIC DNA]</scope>
    <source>
        <strain evidence="2">TISTR 1858</strain>
    </source>
</reference>
<dbReference type="EMBL" id="JBHUMX010000014">
    <property type="protein sequence ID" value="MFD2628525.1"/>
    <property type="molecule type" value="Genomic_DNA"/>
</dbReference>
<sequence length="290" mass="34297">MKVKYHDKLEQDYHYCEAIIKQHSRSFYYAFKQLPKQKARAVFAIYAFCRMADDSVDKAGSKEEQEKAINRLRHELYLFEQHEERDTPLWRALRDVFNHYDMSLQPFYDQLSGQKMDIHFRSPLTMKDVEEYSYYVAGSVGLMLLPIIASEAKVDLRHHSVNLGVAMQLTNMLRDVGEDYFQNGRIYLPAMELKNEGYSAEDLDQLTINDGFIRVWEKMAIRAEELYDSFHDAILYYDNDSQFPVLLSAKVYRGIIQAVRNNQYDCLQRRNYVSPVDMQRIYRATKEKVV</sequence>
<proteinExistence type="predicted"/>
<evidence type="ECO:0000313" key="2">
    <source>
        <dbReference type="Proteomes" id="UP001597451"/>
    </source>
</evidence>
<dbReference type="InterPro" id="IPR008949">
    <property type="entry name" value="Isoprenoid_synthase_dom_sf"/>
</dbReference>
<comment type="caution">
    <text evidence="1">The sequence shown here is derived from an EMBL/GenBank/DDBJ whole genome shotgun (WGS) entry which is preliminary data.</text>
</comment>
<dbReference type="Gene3D" id="1.10.600.10">
    <property type="entry name" value="Farnesyl Diphosphate Synthase"/>
    <property type="match status" value="1"/>
</dbReference>
<protein>
    <submittedName>
        <fullName evidence="1">Phytoene/squalene synthase family protein</fullName>
    </submittedName>
</protein>
<dbReference type="CDD" id="cd00683">
    <property type="entry name" value="Trans_IPPS_HH"/>
    <property type="match status" value="1"/>
</dbReference>